<dbReference type="SUPFAM" id="SSF56349">
    <property type="entry name" value="DNA breaking-rejoining enzymes"/>
    <property type="match status" value="1"/>
</dbReference>
<dbReference type="InterPro" id="IPR038488">
    <property type="entry name" value="Integrase_DNA-bd_sf"/>
</dbReference>
<protein>
    <submittedName>
        <fullName evidence="8">Tyrosine-type recombinase/integrase</fullName>
    </submittedName>
</protein>
<sequence>MSRLAPNQLTARRVETWKSGNLCDGGGLWLIATPTSRGWTFRFTSPVTGKRREMGLGSAYDVPLATARQRASEARLLLAEKIDPLDRKQEIDKARKLEQALTLTFEQVARRFITEQASGWKDKKAEPIWRRSLEQHVFPVFGDRPVSRVSTEDVLNALRPIWDSKTETASRLRSRVERILGYAKAHGWCEGENAARWRGHLDAILPPPSKVAKVEHHAAVERKDIGKVMASLAASDGLAAKAVRFVCLTATRSGEVRAATWNEIDLQSKVWTIPAERMKAGREHRVPLTDSALAILEAVTTLRDPENGDLVFPGQKAGKPLSDVALSKALHHAAGTKGVTVHGLRSTFRDWAAEETHYPREVAEMALAHAIGDKVEAAYRRGDLFEKRRQMMKEWERASSGLCHTEHQAG</sequence>
<gene>
    <name evidence="8" type="ORF">HKD31_11480</name>
</gene>
<evidence type="ECO:0000313" key="9">
    <source>
        <dbReference type="Proteomes" id="UP000644588"/>
    </source>
</evidence>
<dbReference type="PANTHER" id="PTHR30629:SF2">
    <property type="entry name" value="PROPHAGE INTEGRASE INTS-RELATED"/>
    <property type="match status" value="1"/>
</dbReference>
<dbReference type="InterPro" id="IPR044068">
    <property type="entry name" value="CB"/>
</dbReference>
<reference evidence="8 9" key="2">
    <citation type="submission" date="2020-11" db="EMBL/GenBank/DDBJ databases">
        <title>Description of novel Gluconobacter species.</title>
        <authorList>
            <person name="Cleenwerck I."/>
            <person name="Cnockaert M."/>
            <person name="Borremans W."/>
            <person name="Wieme A.D."/>
            <person name="De Vuyst L."/>
            <person name="Vandamme P."/>
        </authorList>
    </citation>
    <scope>NUCLEOTIDE SEQUENCE [LARGE SCALE GENOMIC DNA]</scope>
    <source>
        <strain evidence="8 9">R-71646</strain>
    </source>
</reference>
<evidence type="ECO:0000256" key="3">
    <source>
        <dbReference type="ARBA" id="ARBA00023125"/>
    </source>
</evidence>
<organism evidence="8 9">
    <name type="scientific">Gluconobacter potus</name>
    <dbReference type="NCBI Taxonomy" id="2724927"/>
    <lineage>
        <taxon>Bacteria</taxon>
        <taxon>Pseudomonadati</taxon>
        <taxon>Pseudomonadota</taxon>
        <taxon>Alphaproteobacteria</taxon>
        <taxon>Acetobacterales</taxon>
        <taxon>Acetobacteraceae</taxon>
        <taxon>Gluconobacter</taxon>
    </lineage>
</organism>
<dbReference type="InterPro" id="IPR013762">
    <property type="entry name" value="Integrase-like_cat_sf"/>
</dbReference>
<dbReference type="Pfam" id="PF13356">
    <property type="entry name" value="Arm-DNA-bind_3"/>
    <property type="match status" value="1"/>
</dbReference>
<dbReference type="InterPro" id="IPR053876">
    <property type="entry name" value="Phage_int_M"/>
</dbReference>
<evidence type="ECO:0000256" key="5">
    <source>
        <dbReference type="PROSITE-ProRule" id="PRU01248"/>
    </source>
</evidence>
<dbReference type="CDD" id="cd00801">
    <property type="entry name" value="INT_P4_C"/>
    <property type="match status" value="1"/>
</dbReference>
<dbReference type="Gene3D" id="1.10.443.10">
    <property type="entry name" value="Intergrase catalytic core"/>
    <property type="match status" value="1"/>
</dbReference>
<evidence type="ECO:0000313" key="8">
    <source>
        <dbReference type="EMBL" id="MBF0883361.1"/>
    </source>
</evidence>
<dbReference type="InterPro" id="IPR050808">
    <property type="entry name" value="Phage_Integrase"/>
</dbReference>
<accession>A0ABR9YQ86</accession>
<dbReference type="Gene3D" id="3.30.160.390">
    <property type="entry name" value="Integrase, DNA-binding domain"/>
    <property type="match status" value="1"/>
</dbReference>
<evidence type="ECO:0000256" key="4">
    <source>
        <dbReference type="ARBA" id="ARBA00023172"/>
    </source>
</evidence>
<dbReference type="Pfam" id="PF22022">
    <property type="entry name" value="Phage_int_M"/>
    <property type="match status" value="1"/>
</dbReference>
<dbReference type="EMBL" id="JABCQF010000008">
    <property type="protein sequence ID" value="MBF0883361.1"/>
    <property type="molecule type" value="Genomic_DNA"/>
</dbReference>
<feature type="domain" description="Core-binding (CB)" evidence="7">
    <location>
        <begin position="103"/>
        <end position="184"/>
    </location>
</feature>
<keyword evidence="3 5" id="KW-0238">DNA-binding</keyword>
<keyword evidence="4" id="KW-0233">DNA recombination</keyword>
<dbReference type="InterPro" id="IPR010998">
    <property type="entry name" value="Integrase_recombinase_N"/>
</dbReference>
<name>A0ABR9YQ86_9PROT</name>
<dbReference type="InterPro" id="IPR011010">
    <property type="entry name" value="DNA_brk_join_enz"/>
</dbReference>
<dbReference type="PANTHER" id="PTHR30629">
    <property type="entry name" value="PROPHAGE INTEGRASE"/>
    <property type="match status" value="1"/>
</dbReference>
<reference evidence="9" key="1">
    <citation type="submission" date="2020-04" db="EMBL/GenBank/DDBJ databases">
        <title>Description of novel Gluconacetobacter.</title>
        <authorList>
            <person name="Sombolestani A."/>
        </authorList>
    </citation>
    <scope>NUCLEOTIDE SEQUENCE [LARGE SCALE GENOMIC DNA]</scope>
    <source>
        <strain evidence="9">R-71646</strain>
    </source>
</reference>
<comment type="similarity">
    <text evidence="1">Belongs to the 'phage' integrase family.</text>
</comment>
<keyword evidence="9" id="KW-1185">Reference proteome</keyword>
<dbReference type="Proteomes" id="UP000644588">
    <property type="component" value="Unassembled WGS sequence"/>
</dbReference>
<dbReference type="Gene3D" id="1.10.150.130">
    <property type="match status" value="1"/>
</dbReference>
<comment type="caution">
    <text evidence="8">The sequence shown here is derived from an EMBL/GenBank/DDBJ whole genome shotgun (WGS) entry which is preliminary data.</text>
</comment>
<dbReference type="InterPro" id="IPR002104">
    <property type="entry name" value="Integrase_catalytic"/>
</dbReference>
<proteinExistence type="inferred from homology"/>
<dbReference type="Pfam" id="PF00589">
    <property type="entry name" value="Phage_integrase"/>
    <property type="match status" value="1"/>
</dbReference>
<dbReference type="InterPro" id="IPR025166">
    <property type="entry name" value="Integrase_DNA_bind_dom"/>
</dbReference>
<evidence type="ECO:0000256" key="1">
    <source>
        <dbReference type="ARBA" id="ARBA00008857"/>
    </source>
</evidence>
<evidence type="ECO:0000259" key="6">
    <source>
        <dbReference type="PROSITE" id="PS51898"/>
    </source>
</evidence>
<feature type="domain" description="Tyr recombinase" evidence="6">
    <location>
        <begin position="215"/>
        <end position="392"/>
    </location>
</feature>
<dbReference type="PROSITE" id="PS51898">
    <property type="entry name" value="TYR_RECOMBINASE"/>
    <property type="match status" value="1"/>
</dbReference>
<keyword evidence="2" id="KW-0229">DNA integration</keyword>
<evidence type="ECO:0000256" key="2">
    <source>
        <dbReference type="ARBA" id="ARBA00022908"/>
    </source>
</evidence>
<dbReference type="PROSITE" id="PS51900">
    <property type="entry name" value="CB"/>
    <property type="match status" value="1"/>
</dbReference>
<dbReference type="RefSeq" id="WP_194265246.1">
    <property type="nucleotide sequence ID" value="NZ_JABCQF010000008.1"/>
</dbReference>
<evidence type="ECO:0000259" key="7">
    <source>
        <dbReference type="PROSITE" id="PS51900"/>
    </source>
</evidence>